<dbReference type="InterPro" id="IPR016024">
    <property type="entry name" value="ARM-type_fold"/>
</dbReference>
<evidence type="ECO:0000256" key="6">
    <source>
        <dbReference type="SAM" id="Coils"/>
    </source>
</evidence>
<dbReference type="GO" id="GO:0042393">
    <property type="term" value="F:histone binding"/>
    <property type="evidence" value="ECO:0007669"/>
    <property type="project" value="TreeGrafter"/>
</dbReference>
<proteinExistence type="predicted"/>
<accession>A0A7I8VZM1</accession>
<feature type="compositionally biased region" description="Basic residues" evidence="7">
    <location>
        <begin position="1250"/>
        <end position="1262"/>
    </location>
</feature>
<dbReference type="GO" id="GO:0005634">
    <property type="term" value="C:nucleus"/>
    <property type="evidence" value="ECO:0007669"/>
    <property type="project" value="UniProtKB-SubCell"/>
</dbReference>
<dbReference type="PANTHER" id="PTHR14222:SF2">
    <property type="entry name" value="CONDENSIN COMPLEX SUBUNIT 1"/>
    <property type="match status" value="1"/>
</dbReference>
<dbReference type="Pfam" id="PF12922">
    <property type="entry name" value="Cnd1_N"/>
    <property type="match status" value="1"/>
</dbReference>
<feature type="region of interest" description="Disordered" evidence="7">
    <location>
        <begin position="1230"/>
        <end position="1278"/>
    </location>
</feature>
<dbReference type="InterPro" id="IPR032682">
    <property type="entry name" value="Cnd1_C"/>
</dbReference>
<dbReference type="InterPro" id="IPR024324">
    <property type="entry name" value="Condensin_cplx_su1_N"/>
</dbReference>
<dbReference type="Proteomes" id="UP000549394">
    <property type="component" value="Unassembled WGS sequence"/>
</dbReference>
<protein>
    <submittedName>
        <fullName evidence="10">DgyrCDS10237</fullName>
    </submittedName>
</protein>
<dbReference type="EMBL" id="CAJFCJ010000015">
    <property type="protein sequence ID" value="CAD5121760.1"/>
    <property type="molecule type" value="Genomic_DNA"/>
</dbReference>
<evidence type="ECO:0000256" key="3">
    <source>
        <dbReference type="ARBA" id="ARBA00022776"/>
    </source>
</evidence>
<dbReference type="GO" id="GO:0007076">
    <property type="term" value="P:mitotic chromosome condensation"/>
    <property type="evidence" value="ECO:0007669"/>
    <property type="project" value="InterPro"/>
</dbReference>
<keyword evidence="11" id="KW-1185">Reference proteome</keyword>
<dbReference type="OrthoDB" id="436262at2759"/>
<evidence type="ECO:0000256" key="5">
    <source>
        <dbReference type="ARBA" id="ARBA00023306"/>
    </source>
</evidence>
<reference evidence="10 11" key="1">
    <citation type="submission" date="2020-08" db="EMBL/GenBank/DDBJ databases">
        <authorList>
            <person name="Hejnol A."/>
        </authorList>
    </citation>
    <scope>NUCLEOTIDE SEQUENCE [LARGE SCALE GENOMIC DNA]</scope>
</reference>
<dbReference type="GO" id="GO:0051301">
    <property type="term" value="P:cell division"/>
    <property type="evidence" value="ECO:0007669"/>
    <property type="project" value="UniProtKB-KW"/>
</dbReference>
<dbReference type="Pfam" id="PF12717">
    <property type="entry name" value="Cnd1"/>
    <property type="match status" value="1"/>
</dbReference>
<feature type="domain" description="Condensin complex subunit 1 N-terminal" evidence="9">
    <location>
        <begin position="76"/>
        <end position="239"/>
    </location>
</feature>
<dbReference type="PANTHER" id="PTHR14222">
    <property type="entry name" value="CONDENSIN"/>
    <property type="match status" value="1"/>
</dbReference>
<gene>
    <name evidence="10" type="ORF">DGYR_LOCUS9668</name>
</gene>
<evidence type="ECO:0000256" key="7">
    <source>
        <dbReference type="SAM" id="MobiDB-lite"/>
    </source>
</evidence>
<feature type="compositionally biased region" description="Basic and acidic residues" evidence="7">
    <location>
        <begin position="1237"/>
        <end position="1249"/>
    </location>
</feature>
<feature type="domain" description="Condensin complex subunit 1 C-terminal" evidence="8">
    <location>
        <begin position="1000"/>
        <end position="1162"/>
    </location>
</feature>
<evidence type="ECO:0000256" key="2">
    <source>
        <dbReference type="ARBA" id="ARBA00022618"/>
    </source>
</evidence>
<evidence type="ECO:0000256" key="4">
    <source>
        <dbReference type="ARBA" id="ARBA00023242"/>
    </source>
</evidence>
<dbReference type="InterPro" id="IPR026971">
    <property type="entry name" value="CND1/NCAPD3"/>
</dbReference>
<organism evidence="10 11">
    <name type="scientific">Dimorphilus gyrociliatus</name>
    <dbReference type="NCBI Taxonomy" id="2664684"/>
    <lineage>
        <taxon>Eukaryota</taxon>
        <taxon>Metazoa</taxon>
        <taxon>Spiralia</taxon>
        <taxon>Lophotrochozoa</taxon>
        <taxon>Annelida</taxon>
        <taxon>Polychaeta</taxon>
        <taxon>Polychaeta incertae sedis</taxon>
        <taxon>Dinophilidae</taxon>
        <taxon>Dimorphilus</taxon>
    </lineage>
</organism>
<dbReference type="AlphaFoldDB" id="A0A7I8VZM1"/>
<dbReference type="GO" id="GO:0000796">
    <property type="term" value="C:condensin complex"/>
    <property type="evidence" value="ECO:0007669"/>
    <property type="project" value="TreeGrafter"/>
</dbReference>
<comment type="subcellular location">
    <subcellularLocation>
        <location evidence="1">Nucleus</location>
    </subcellularLocation>
</comment>
<sequence length="1278" mass="146507">MEFDIVNSVEDAYNPNNNLYIRVLHKRIEQANLPVDSQRFRKTAEEDIEGFLNSIHVPFFVLKNWKETINVNVVKNCFKGLVSFLNLFSNELKEHSRNGSRLGDNEEQLKLQRSAFKMAVYLLCEFGVRLEKMSMKAEKEATAMQTGRKKRKQSLADTDPLAGHWKVEKKESIVAVLRLFKQDVDSLWNPPGASRDVLNCVLTYAYLLLDSPMILYDNLLLEQILTILAIFIKRYSHEHAFCQQILNKMLNVGMEENDIKSLGRGVAGIIEKNRFKPLLKSFLLQFASPENDNDRSAKGLAFLLSAFGEKLFYYMPELSDELFNILEIDNHLLRSAALSVIGDTLIGVFNHENRRKLELGNVAEEESKILDFFLKQPDPLKVYLDNQDDFSTALFEHIHDLHSAVRARVLGIWEVIYEKNSVSVDFIVKLVERVALRLYDKAAYVRKSAFNFLCSVIRDHPFSDDILKRPQSEILQESEQKRIEVEEKLKSFQENESEAEVDNDVAQKKKNLNEALHFIDSEIKFVKAITQVFPKALSQLKAKQSTDRSVAIKFFALCNSLGVIEAENGVKEILPLIWSEEETVRKVVIDAFKGLFWGEDDCPDNRKQSIDFVAKVSKLVENASYEEFDAISDIIGCVNLSPAIMNSIRQILWERFTRKLQPTSEEESRCALQLLTMIAKCERAIFTDNNVDVLITEGIEKRGRGDFTLAKLTFDCLLQMIPPGVEGRSKKDQAITSKNKGKISKAKLSQEKRRYSNEDPLIRSICNLIVDGFTDKSQKKFSYIYMVESALKFLMEFADNCIIIYDTILQQLMELLKKNISTEAAPGSEQEMELDDLLSDDNERCSFLPVYLVTRFIFIIGHMGLQCYVYLKTDVLVELQNRKKNKKLSISPNFTPQVNAGGLSFLDSMNDSQNLETEDETERIDRVCDEELVTSNLLGKFSQFIIDICRDSLRRDVKSKDLQVAAAGALCKYMIVSKRYCEDNLQLVFSLIRNSPLADVRLICIVSVGDMMFNHISEVNEWNAKLYDQLSDKDPRIRKATLAVLCRCFEYGIIKIKGNHLGQVALCLVDKERRIVDEARNLFKIYAKRQEIIYNAIQNVVTYLVSSTSESRCDEDDFKKIIDYLIQFLTKVSEHESFGEKLCAKMKTAVDERQWRQLAYCFTKIMPTPKVVNTLNRKIADIADKLSEPFVRESLRSLISTAKKMNKGNEPEIAELEDKIRRVLTGETFNADLEDESPMKPRKTPDKRLVGRGRGKGRKPLAKKSQSNWAYEMSSESD</sequence>
<evidence type="ECO:0000256" key="1">
    <source>
        <dbReference type="ARBA" id="ARBA00004123"/>
    </source>
</evidence>
<keyword evidence="6" id="KW-0175">Coiled coil</keyword>
<comment type="caution">
    <text evidence="10">The sequence shown here is derived from an EMBL/GenBank/DDBJ whole genome shotgun (WGS) entry which is preliminary data.</text>
</comment>
<evidence type="ECO:0000313" key="11">
    <source>
        <dbReference type="Proteomes" id="UP000549394"/>
    </source>
</evidence>
<keyword evidence="5" id="KW-0131">Cell cycle</keyword>
<evidence type="ECO:0000259" key="9">
    <source>
        <dbReference type="Pfam" id="PF12922"/>
    </source>
</evidence>
<keyword evidence="3" id="KW-0498">Mitosis</keyword>
<dbReference type="GO" id="GO:0000779">
    <property type="term" value="C:condensed chromosome, centromeric region"/>
    <property type="evidence" value="ECO:0007669"/>
    <property type="project" value="TreeGrafter"/>
</dbReference>
<dbReference type="SUPFAM" id="SSF48371">
    <property type="entry name" value="ARM repeat"/>
    <property type="match status" value="2"/>
</dbReference>
<dbReference type="GO" id="GO:0010032">
    <property type="term" value="P:meiotic chromosome condensation"/>
    <property type="evidence" value="ECO:0007669"/>
    <property type="project" value="TreeGrafter"/>
</dbReference>
<keyword evidence="2" id="KW-0132">Cell division</keyword>
<name>A0A7I8VZM1_9ANNE</name>
<evidence type="ECO:0000259" key="8">
    <source>
        <dbReference type="Pfam" id="PF12717"/>
    </source>
</evidence>
<feature type="compositionally biased region" description="Polar residues" evidence="7">
    <location>
        <begin position="1265"/>
        <end position="1278"/>
    </location>
</feature>
<evidence type="ECO:0000313" key="10">
    <source>
        <dbReference type="EMBL" id="CAD5121760.1"/>
    </source>
</evidence>
<keyword evidence="4" id="KW-0539">Nucleus</keyword>
<feature type="coiled-coil region" evidence="6">
    <location>
        <begin position="475"/>
        <end position="509"/>
    </location>
</feature>